<dbReference type="STRING" id="411471.SUBVAR_07366"/>
<comment type="caution">
    <text evidence="6">The sequence shown here is derived from an EMBL/GenBank/DDBJ whole genome shotgun (WGS) entry which is preliminary data.</text>
</comment>
<feature type="coiled-coil region" evidence="3">
    <location>
        <begin position="371"/>
        <end position="466"/>
    </location>
</feature>
<evidence type="ECO:0000313" key="7">
    <source>
        <dbReference type="Proteomes" id="UP000003438"/>
    </source>
</evidence>
<feature type="domain" description="MobA/MobL protein" evidence="5">
    <location>
        <begin position="17"/>
        <end position="287"/>
    </location>
</feature>
<proteinExistence type="inferred from homology"/>
<dbReference type="eggNOG" id="COG0507">
    <property type="taxonomic scope" value="Bacteria"/>
</dbReference>
<dbReference type="RefSeq" id="WP_007048711.1">
    <property type="nucleotide sequence ID" value="NZ_GG704772.1"/>
</dbReference>
<feature type="region of interest" description="Disordered" evidence="4">
    <location>
        <begin position="541"/>
        <end position="561"/>
    </location>
</feature>
<evidence type="ECO:0000313" key="6">
    <source>
        <dbReference type="EMBL" id="EFB74363.1"/>
    </source>
</evidence>
<keyword evidence="3" id="KW-0175">Coiled coil</keyword>
<keyword evidence="2" id="KW-0184">Conjugation</keyword>
<dbReference type="NCBIfam" id="NF041496">
    <property type="entry name" value="MobQ"/>
    <property type="match status" value="1"/>
</dbReference>
<organism evidence="6 7">
    <name type="scientific">Subdoligranulum variabile DSM 15176</name>
    <dbReference type="NCBI Taxonomy" id="411471"/>
    <lineage>
        <taxon>Bacteria</taxon>
        <taxon>Bacillati</taxon>
        <taxon>Bacillota</taxon>
        <taxon>Clostridia</taxon>
        <taxon>Eubacteriales</taxon>
        <taxon>Oscillospiraceae</taxon>
        <taxon>Subdoligranulum</taxon>
    </lineage>
</organism>
<keyword evidence="7" id="KW-1185">Reference proteome</keyword>
<comment type="similarity">
    <text evidence="1">Belongs to the MobA/MobL family.</text>
</comment>
<evidence type="ECO:0000256" key="1">
    <source>
        <dbReference type="ARBA" id="ARBA00010873"/>
    </source>
</evidence>
<evidence type="ECO:0000256" key="2">
    <source>
        <dbReference type="ARBA" id="ARBA00022971"/>
    </source>
</evidence>
<protein>
    <submittedName>
        <fullName evidence="6">MobA/MobL family protein</fullName>
    </submittedName>
</protein>
<reference evidence="6" key="1">
    <citation type="submission" date="2009-12" db="EMBL/GenBank/DDBJ databases">
        <authorList>
            <person name="Weinstock G."/>
            <person name="Sodergren E."/>
            <person name="Clifton S."/>
            <person name="Fulton L."/>
            <person name="Fulton B."/>
            <person name="Courtney L."/>
            <person name="Fronick C."/>
            <person name="Harrison M."/>
            <person name="Strong C."/>
            <person name="Farmer C."/>
            <person name="Delahaunty K."/>
            <person name="Markovic C."/>
            <person name="Hall O."/>
            <person name="Minx P."/>
            <person name="Tomlinson C."/>
            <person name="Mitreva M."/>
            <person name="Nelson J."/>
            <person name="Hou S."/>
            <person name="Wollam A."/>
            <person name="Pepin K.H."/>
            <person name="Johnson M."/>
            <person name="Bhonagiri V."/>
            <person name="Nash W.E."/>
            <person name="Warren W."/>
            <person name="Chinwalla A."/>
            <person name="Mardis E.R."/>
            <person name="Wilson R.K."/>
        </authorList>
    </citation>
    <scope>NUCLEOTIDE SEQUENCE [LARGE SCALE GENOMIC DNA]</scope>
    <source>
        <strain evidence="6">DSM 15176</strain>
    </source>
</reference>
<evidence type="ECO:0000256" key="3">
    <source>
        <dbReference type="SAM" id="Coils"/>
    </source>
</evidence>
<dbReference type="EMBL" id="ACBY02000074">
    <property type="protein sequence ID" value="EFB74363.1"/>
    <property type="molecule type" value="Genomic_DNA"/>
</dbReference>
<sequence length="561" mass="65133">MAIYHLEAKIISRGAGRSAIAAAAYQSGEKLYNAYDGLTHDYRKKGGILHTEILLPPQAPAAWKERQILWEAVETTEKTRDSRLARQLIVALPVELAQEDWLRLLRSFLQKECVDQGMCADLAIHDPDGHNPHAHILLTMRPLNTQGQWQAKTQKEYLCSKAGQEQGFTAQEFLQAKTEGWEKQYKFKNPQGRTAWLTPSQAVQNPEWVRCSKQPKAAKFGRQNPLCARWNSQEQLLQWRCAWAEAVNHALEEKQQTARVTHLSHAAQGIEEQPTIHEGYHARKLEKQGISADRCELNRQIRADNALLHTLKEQLEKWTEWVGQGVEKMAALLEQLRSNLILLQYRVLSNEARADTYKREAAYMRPLLKDVDDTNRQLTEIQLQRQKAQADKKKLSPLQLRKHRHLSEQIAALTEELEELQSRRHMLMEKLYCKKDSDVTRREKELAQLTLMIEQLDTQRNSLQEQLKKDLHHFTGLINSIPEPDREAVMDERVRLRKQITRELYHSLQAKEPEFNFARAANAERKIDDFTGETGQMQKILLRKRKKQTSRQSRNSEERAL</sequence>
<dbReference type="AlphaFoldDB" id="D1PSI3"/>
<name>D1PSI3_9FIRM</name>
<evidence type="ECO:0000256" key="4">
    <source>
        <dbReference type="SAM" id="MobiDB-lite"/>
    </source>
</evidence>
<dbReference type="OrthoDB" id="1826980at2"/>
<dbReference type="HOGENOM" id="CLU_025383_5_3_9"/>
<evidence type="ECO:0000259" key="5">
    <source>
        <dbReference type="Pfam" id="PF03389"/>
    </source>
</evidence>
<dbReference type="Gene3D" id="3.30.930.30">
    <property type="match status" value="1"/>
</dbReference>
<accession>D1PSI3</accession>
<gene>
    <name evidence="6" type="ORF">SUBVAR_07366</name>
</gene>
<dbReference type="Proteomes" id="UP000003438">
    <property type="component" value="Unassembled WGS sequence"/>
</dbReference>
<dbReference type="InterPro" id="IPR005053">
    <property type="entry name" value="MobA_MobL"/>
</dbReference>
<dbReference type="Pfam" id="PF03389">
    <property type="entry name" value="MobA_MobL"/>
    <property type="match status" value="1"/>
</dbReference>